<feature type="compositionally biased region" description="Basic residues" evidence="1">
    <location>
        <begin position="549"/>
        <end position="564"/>
    </location>
</feature>
<feature type="non-terminal residue" evidence="2">
    <location>
        <position position="1"/>
    </location>
</feature>
<gene>
    <name evidence="2" type="ORF">AVDCRST_MAG33-543</name>
</gene>
<feature type="region of interest" description="Disordered" evidence="1">
    <location>
        <begin position="293"/>
        <end position="564"/>
    </location>
</feature>
<evidence type="ECO:0000313" key="2">
    <source>
        <dbReference type="EMBL" id="CAA9546902.1"/>
    </source>
</evidence>
<accession>A0A6J4UGR9</accession>
<feature type="compositionally biased region" description="Pro residues" evidence="1">
    <location>
        <begin position="1"/>
        <end position="10"/>
    </location>
</feature>
<name>A0A6J4UGR9_9BACT</name>
<evidence type="ECO:0000256" key="1">
    <source>
        <dbReference type="SAM" id="MobiDB-lite"/>
    </source>
</evidence>
<feature type="compositionally biased region" description="Pro residues" evidence="1">
    <location>
        <begin position="212"/>
        <end position="228"/>
    </location>
</feature>
<feature type="compositionally biased region" description="Basic residues" evidence="1">
    <location>
        <begin position="522"/>
        <end position="536"/>
    </location>
</feature>
<dbReference type="AlphaFoldDB" id="A0A6J4UGR9"/>
<feature type="compositionally biased region" description="Basic and acidic residues" evidence="1">
    <location>
        <begin position="92"/>
        <end position="101"/>
    </location>
</feature>
<feature type="compositionally biased region" description="Basic and acidic residues" evidence="1">
    <location>
        <begin position="482"/>
        <end position="495"/>
    </location>
</feature>
<feature type="compositionally biased region" description="Basic and acidic residues" evidence="1">
    <location>
        <begin position="110"/>
        <end position="125"/>
    </location>
</feature>
<feature type="compositionally biased region" description="Low complexity" evidence="1">
    <location>
        <begin position="444"/>
        <end position="454"/>
    </location>
</feature>
<feature type="compositionally biased region" description="Basic and acidic residues" evidence="1">
    <location>
        <begin position="323"/>
        <end position="341"/>
    </location>
</feature>
<organism evidence="2">
    <name type="scientific">uncultured Thermomicrobiales bacterium</name>
    <dbReference type="NCBI Taxonomy" id="1645740"/>
    <lineage>
        <taxon>Bacteria</taxon>
        <taxon>Pseudomonadati</taxon>
        <taxon>Thermomicrobiota</taxon>
        <taxon>Thermomicrobia</taxon>
        <taxon>Thermomicrobiales</taxon>
        <taxon>environmental samples</taxon>
    </lineage>
</organism>
<feature type="compositionally biased region" description="Basic residues" evidence="1">
    <location>
        <begin position="293"/>
        <end position="303"/>
    </location>
</feature>
<feature type="compositionally biased region" description="Basic residues" evidence="1">
    <location>
        <begin position="79"/>
        <end position="88"/>
    </location>
</feature>
<feature type="region of interest" description="Disordered" evidence="1">
    <location>
        <begin position="1"/>
        <end position="235"/>
    </location>
</feature>
<feature type="compositionally biased region" description="Basic and acidic residues" evidence="1">
    <location>
        <begin position="372"/>
        <end position="421"/>
    </location>
</feature>
<proteinExistence type="predicted"/>
<reference evidence="2" key="1">
    <citation type="submission" date="2020-02" db="EMBL/GenBank/DDBJ databases">
        <authorList>
            <person name="Meier V. D."/>
        </authorList>
    </citation>
    <scope>NUCLEOTIDE SEQUENCE</scope>
    <source>
        <strain evidence="2">AVDCRST_MAG33</strain>
    </source>
</reference>
<feature type="compositionally biased region" description="Basic residues" evidence="1">
    <location>
        <begin position="455"/>
        <end position="465"/>
    </location>
</feature>
<dbReference type="EMBL" id="CADCWK010000043">
    <property type="protein sequence ID" value="CAA9546902.1"/>
    <property type="molecule type" value="Genomic_DNA"/>
</dbReference>
<feature type="non-terminal residue" evidence="2">
    <location>
        <position position="564"/>
    </location>
</feature>
<sequence>DHPTPPPYPRFRPRGGAGRDRVADPFHDRGPLLPRRHPAARGHPGPDGAAPEHRDLLRALQRLRWLQRPEEVRHPGGHDRRRRRRAAGRARLPADRRERPRAPRRPRRPGRPEARAAFHPRRDARPLAGLGHLPLARPRDQLHRPAAVRRPARDDGLVPRHLRPRLRGRPAPGLSPDHRAHPGDECRSRPGQHPTGWRGDAGNGAWGHPPGDRPAPPAGRPAGRPPCRPRADRDRHPPAAILVAVPPPLRHGDLQLRRPPVQRSGRPADHAEHPVLLRHQECRGPACLDRPVATRRLRSRQHPPRLQLRGSPRGDALPAGVDPDVHQQPDRFRPDEQRGLDRCPVADTPQRGWRPGRCPGGQALRRRRLRRYVRDREGDRPDHHAGLQHERRAAAAAQRRTDAADRAGAVRREEHQVDHRDRGRRLRRQGVLRAAGLGPELRPLHPLGLLQPPRRQQHPLRRPGPRRPDDHRQGPRLRRRPWHPERRVQPRRRSDLAAGPRHLPRHRPDLAVLGDRLGRPQPARRVRRHLPRRRRDGRPADRGVPGHRPAGRPRLPPRHRDRRV</sequence>
<feature type="compositionally biased region" description="Basic and acidic residues" evidence="1">
    <location>
        <begin position="67"/>
        <end position="78"/>
    </location>
</feature>
<feature type="compositionally biased region" description="Basic and acidic residues" evidence="1">
    <location>
        <begin position="176"/>
        <end position="188"/>
    </location>
</feature>
<feature type="compositionally biased region" description="Basic and acidic residues" evidence="1">
    <location>
        <begin position="17"/>
        <end position="30"/>
    </location>
</feature>
<protein>
    <submittedName>
        <fullName evidence="2">Uncharacterized protein</fullName>
    </submittedName>
</protein>